<dbReference type="InterPro" id="IPR037079">
    <property type="entry name" value="AF2212/PG0164-like_sf"/>
</dbReference>
<organism evidence="1 2">
    <name type="scientific">Cohnella candidum</name>
    <dbReference type="NCBI Taxonomy" id="2674991"/>
    <lineage>
        <taxon>Bacteria</taxon>
        <taxon>Bacillati</taxon>
        <taxon>Bacillota</taxon>
        <taxon>Bacilli</taxon>
        <taxon>Bacillales</taxon>
        <taxon>Paenibacillaceae</taxon>
        <taxon>Cohnella</taxon>
    </lineage>
</organism>
<keyword evidence="2" id="KW-1185">Reference proteome</keyword>
<dbReference type="SUPFAM" id="SSF141694">
    <property type="entry name" value="AF2212/PG0164-like"/>
    <property type="match status" value="1"/>
</dbReference>
<gene>
    <name evidence="1" type="ORF">EAV92_15815</name>
</gene>
<dbReference type="EMBL" id="CP033433">
    <property type="protein sequence ID" value="AYQ73913.1"/>
    <property type="molecule type" value="Genomic_DNA"/>
</dbReference>
<dbReference type="Pfam" id="PF13376">
    <property type="entry name" value="OmdA"/>
    <property type="match status" value="1"/>
</dbReference>
<proteinExistence type="predicted"/>
<dbReference type="RefSeq" id="WP_123041997.1">
    <property type="nucleotide sequence ID" value="NZ_CP033433.1"/>
</dbReference>
<accession>A0A3G3K0G6</accession>
<name>A0A3G3K0G6_9BACL</name>
<protein>
    <submittedName>
        <fullName evidence="1">DUF1905 domain-containing protein</fullName>
    </submittedName>
</protein>
<dbReference type="Gene3D" id="2.40.30.100">
    <property type="entry name" value="AF2212/PG0164-like"/>
    <property type="match status" value="1"/>
</dbReference>
<evidence type="ECO:0000313" key="2">
    <source>
        <dbReference type="Proteomes" id="UP000269097"/>
    </source>
</evidence>
<dbReference type="Pfam" id="PF08922">
    <property type="entry name" value="DUF1905"/>
    <property type="match status" value="1"/>
</dbReference>
<dbReference type="KEGG" id="coh:EAV92_15815"/>
<dbReference type="InterPro" id="IPR015018">
    <property type="entry name" value="DUF1905"/>
</dbReference>
<reference evidence="1 2" key="1">
    <citation type="submission" date="2018-10" db="EMBL/GenBank/DDBJ databases">
        <title>Genome Sequence of Cohnella sp.</title>
        <authorList>
            <person name="Srinivasan S."/>
            <person name="Kim M.K."/>
        </authorList>
    </citation>
    <scope>NUCLEOTIDE SEQUENCE [LARGE SCALE GENOMIC DNA]</scope>
    <source>
        <strain evidence="1 2">18JY8-7</strain>
    </source>
</reference>
<evidence type="ECO:0000313" key="1">
    <source>
        <dbReference type="EMBL" id="AYQ73913.1"/>
    </source>
</evidence>
<sequence>MSGDSRVYEFDAVIRREDDIDAAFVEFPYDVEKEFGTKGQVKVSVRFDSAVYRGSLAQMGMPKHCIGLTKAIRTAIGKQPGDTVHVVLKRDEEPRVVEVPEELSRLLERHPEAKRAFAELSYTNRKEYAVWIRGAKKKETREARLGKTIDMLLNGVKHP</sequence>
<dbReference type="AlphaFoldDB" id="A0A3G3K0G6"/>
<dbReference type="Proteomes" id="UP000269097">
    <property type="component" value="Chromosome"/>
</dbReference>